<dbReference type="InterPro" id="IPR004175">
    <property type="entry name" value="RNA_CPDase"/>
</dbReference>
<dbReference type="GO" id="GO:0016874">
    <property type="term" value="F:ligase activity"/>
    <property type="evidence" value="ECO:0007669"/>
    <property type="project" value="UniProtKB-KW"/>
</dbReference>
<dbReference type="AlphaFoldDB" id="A0A1I2C958"/>
<feature type="short sequence motif" description="HXTX 1" evidence="2">
    <location>
        <begin position="58"/>
        <end position="61"/>
    </location>
</feature>
<dbReference type="PANTHER" id="PTHR35561:SF1">
    <property type="entry name" value="RNA 2',3'-CYCLIC PHOSPHODIESTERASE"/>
    <property type="match status" value="1"/>
</dbReference>
<dbReference type="Gene3D" id="3.90.1140.10">
    <property type="entry name" value="Cyclic phosphodiesterase"/>
    <property type="match status" value="1"/>
</dbReference>
<sequence length="210" mass="22771">MRLFAAIYPPADVLDHLESALEMLGPPPAPVPRTDRRQGGRARRAALRPAWTPRSAWHLTVAFFGQVPAGALPDLEAALEDAASELEPLTLHLTGAGSFRGTVPWVGVGGDTDGLSRTMRRIAEVRDDVLPTARPDERVRNRAHLTISRGGVDPARVAHALAVYRGPEWTADAIDLVESELGQGEAGRPRHATLRRLPFHRTDGPCANEL</sequence>
<dbReference type="GO" id="GO:0004113">
    <property type="term" value="F:2',3'-cyclic-nucleotide 3'-phosphodiesterase activity"/>
    <property type="evidence" value="ECO:0007669"/>
    <property type="project" value="InterPro"/>
</dbReference>
<keyword evidence="3" id="KW-0436">Ligase</keyword>
<comment type="catalytic activity">
    <reaction evidence="2">
        <text>a 3'-end 2',3'-cyclophospho-ribonucleotide-RNA + H2O = a 3'-end 2'-phospho-ribonucleotide-RNA + H(+)</text>
        <dbReference type="Rhea" id="RHEA:11828"/>
        <dbReference type="Rhea" id="RHEA-COMP:10464"/>
        <dbReference type="Rhea" id="RHEA-COMP:17353"/>
        <dbReference type="ChEBI" id="CHEBI:15377"/>
        <dbReference type="ChEBI" id="CHEBI:15378"/>
        <dbReference type="ChEBI" id="CHEBI:83064"/>
        <dbReference type="ChEBI" id="CHEBI:173113"/>
        <dbReference type="EC" id="3.1.4.58"/>
    </reaction>
</comment>
<keyword evidence="1 2" id="KW-0378">Hydrolase</keyword>
<comment type="function">
    <text evidence="2">Hydrolyzes RNA 2',3'-cyclic phosphodiester to an RNA 2'-phosphomonoester.</text>
</comment>
<accession>A0A1I2C958</accession>
<organism evidence="3 4">
    <name type="scientific">Flavimobilis marinus</name>
    <dbReference type="NCBI Taxonomy" id="285351"/>
    <lineage>
        <taxon>Bacteria</taxon>
        <taxon>Bacillati</taxon>
        <taxon>Actinomycetota</taxon>
        <taxon>Actinomycetes</taxon>
        <taxon>Micrococcales</taxon>
        <taxon>Jonesiaceae</taxon>
        <taxon>Flavimobilis</taxon>
    </lineage>
</organism>
<dbReference type="EMBL" id="FONZ01000001">
    <property type="protein sequence ID" value="SFE64748.1"/>
    <property type="molecule type" value="Genomic_DNA"/>
</dbReference>
<dbReference type="InterPro" id="IPR009097">
    <property type="entry name" value="Cyclic_Pdiesterase"/>
</dbReference>
<feature type="active site" description="Proton donor" evidence="2">
    <location>
        <position position="58"/>
    </location>
</feature>
<evidence type="ECO:0000313" key="3">
    <source>
        <dbReference type="EMBL" id="SFE64748.1"/>
    </source>
</evidence>
<dbReference type="HAMAP" id="MF_01940">
    <property type="entry name" value="RNA_CPDase"/>
    <property type="match status" value="1"/>
</dbReference>
<feature type="active site" description="Proton acceptor" evidence="2">
    <location>
        <position position="144"/>
    </location>
</feature>
<keyword evidence="4" id="KW-1185">Reference proteome</keyword>
<gene>
    <name evidence="3" type="ORF">SAMN04488035_0004</name>
</gene>
<evidence type="ECO:0000256" key="2">
    <source>
        <dbReference type="HAMAP-Rule" id="MF_01940"/>
    </source>
</evidence>
<dbReference type="PANTHER" id="PTHR35561">
    <property type="entry name" value="RNA 2',3'-CYCLIC PHOSPHODIESTERASE"/>
    <property type="match status" value="1"/>
</dbReference>
<proteinExistence type="inferred from homology"/>
<reference evidence="4" key="1">
    <citation type="submission" date="2016-10" db="EMBL/GenBank/DDBJ databases">
        <authorList>
            <person name="Varghese N."/>
            <person name="Submissions S."/>
        </authorList>
    </citation>
    <scope>NUCLEOTIDE SEQUENCE [LARGE SCALE GENOMIC DNA]</scope>
    <source>
        <strain evidence="4">DSM 19083</strain>
    </source>
</reference>
<comment type="similarity">
    <text evidence="2">Belongs to the 2H phosphoesterase superfamily. ThpR family.</text>
</comment>
<dbReference type="STRING" id="285351.SAMN04488035_0004"/>
<protein>
    <recommendedName>
        <fullName evidence="2">RNA 2',3'-cyclic phosphodiesterase</fullName>
        <shortName evidence="2">RNA 2',3'-CPDase</shortName>
        <ecNumber evidence="2">3.1.4.58</ecNumber>
    </recommendedName>
</protein>
<dbReference type="EC" id="3.1.4.58" evidence="2"/>
<dbReference type="GO" id="GO:0008664">
    <property type="term" value="F:RNA 2',3'-cyclic 3'-phosphodiesterase activity"/>
    <property type="evidence" value="ECO:0007669"/>
    <property type="project" value="UniProtKB-EC"/>
</dbReference>
<dbReference type="Pfam" id="PF13563">
    <property type="entry name" value="2_5_RNA_ligase2"/>
    <property type="match status" value="1"/>
</dbReference>
<feature type="short sequence motif" description="HXTX 2" evidence="2">
    <location>
        <begin position="144"/>
        <end position="147"/>
    </location>
</feature>
<name>A0A1I2C958_9MICO</name>
<dbReference type="SUPFAM" id="SSF55144">
    <property type="entry name" value="LigT-like"/>
    <property type="match status" value="1"/>
</dbReference>
<dbReference type="Proteomes" id="UP000198520">
    <property type="component" value="Unassembled WGS sequence"/>
</dbReference>
<evidence type="ECO:0000256" key="1">
    <source>
        <dbReference type="ARBA" id="ARBA00022801"/>
    </source>
</evidence>
<evidence type="ECO:0000313" key="4">
    <source>
        <dbReference type="Proteomes" id="UP000198520"/>
    </source>
</evidence>
<dbReference type="OrthoDB" id="9787070at2"/>
<dbReference type="RefSeq" id="WP_093374086.1">
    <property type="nucleotide sequence ID" value="NZ_BNAN01000001.1"/>
</dbReference>